<feature type="domain" description="Reverse transcriptase zinc-binding" evidence="3">
    <location>
        <begin position="250"/>
        <end position="347"/>
    </location>
</feature>
<dbReference type="GO" id="GO:0003676">
    <property type="term" value="F:nucleic acid binding"/>
    <property type="evidence" value="ECO:0007669"/>
    <property type="project" value="InterPro"/>
</dbReference>
<evidence type="ECO:0000259" key="3">
    <source>
        <dbReference type="Pfam" id="PF13966"/>
    </source>
</evidence>
<evidence type="ECO:0000313" key="5">
    <source>
        <dbReference type="Proteomes" id="UP000634136"/>
    </source>
</evidence>
<feature type="region of interest" description="Disordered" evidence="1">
    <location>
        <begin position="41"/>
        <end position="61"/>
    </location>
</feature>
<sequence>MEVEGVDTVEEERRDEVDTINHKVLVKEGMVDDVVIKSGEGNSAIPKEKEGEVGKDNDDVGRGADSLVLREISNTMTYPNVETSMKENVDPEVIVMGVTRWKRMARTITDTVVPNQVGPILGKRREVVNDSHGEVGVGSRPSHTWRSLLAGRELLAKGLQKYVGDGKSTLIWKEPWIPGLDANEPLLPKGNAPIVTWVYELMNNGGRSWNEQKLEDVFDMEICRKIKCVPLRRYNQQDVWFWRGEANGNFSVKSCYKLAMKEVWNQINIMPDLFCSVPDDFWKSIWNLPLLSRYKLFMWRACVGIIPCVGALRHRGMQIEDGCIMCGTENEDVYHALIECSTLEPVWNLKKFQSEVVSLNNLWPRVERCWDELVLARQIDTYMLEGPPNLQWEKPRQPFIKLNVDATVKSNGDGALGGVLQDCDGSVICAFTGSTPALKDVALLEAMAVEKGMYVAREVGVKHIIVKVILELW</sequence>
<dbReference type="Pfam" id="PF13966">
    <property type="entry name" value="zf-RVT"/>
    <property type="match status" value="1"/>
</dbReference>
<dbReference type="Pfam" id="PF13456">
    <property type="entry name" value="RVT_3"/>
    <property type="match status" value="1"/>
</dbReference>
<dbReference type="GO" id="GO:0004523">
    <property type="term" value="F:RNA-DNA hybrid ribonuclease activity"/>
    <property type="evidence" value="ECO:0007669"/>
    <property type="project" value="InterPro"/>
</dbReference>
<evidence type="ECO:0000256" key="1">
    <source>
        <dbReference type="SAM" id="MobiDB-lite"/>
    </source>
</evidence>
<organism evidence="4 5">
    <name type="scientific">Senna tora</name>
    <dbReference type="NCBI Taxonomy" id="362788"/>
    <lineage>
        <taxon>Eukaryota</taxon>
        <taxon>Viridiplantae</taxon>
        <taxon>Streptophyta</taxon>
        <taxon>Embryophyta</taxon>
        <taxon>Tracheophyta</taxon>
        <taxon>Spermatophyta</taxon>
        <taxon>Magnoliopsida</taxon>
        <taxon>eudicotyledons</taxon>
        <taxon>Gunneridae</taxon>
        <taxon>Pentapetalae</taxon>
        <taxon>rosids</taxon>
        <taxon>fabids</taxon>
        <taxon>Fabales</taxon>
        <taxon>Fabaceae</taxon>
        <taxon>Caesalpinioideae</taxon>
        <taxon>Cassia clade</taxon>
        <taxon>Senna</taxon>
    </lineage>
</organism>
<dbReference type="EMBL" id="JAAIUW010000009">
    <property type="protein sequence ID" value="KAF7814801.1"/>
    <property type="molecule type" value="Genomic_DNA"/>
</dbReference>
<gene>
    <name evidence="4" type="ORF">G2W53_028770</name>
</gene>
<dbReference type="AlphaFoldDB" id="A0A834T5X9"/>
<dbReference type="PANTHER" id="PTHR47723:SF18">
    <property type="entry name" value="RNASE H TYPE-1 DOMAIN-CONTAINING PROTEIN"/>
    <property type="match status" value="1"/>
</dbReference>
<dbReference type="OrthoDB" id="914111at2759"/>
<name>A0A834T5X9_9FABA</name>
<reference evidence="4" key="1">
    <citation type="submission" date="2020-09" db="EMBL/GenBank/DDBJ databases">
        <title>Genome-Enabled Discovery of Anthraquinone Biosynthesis in Senna tora.</title>
        <authorList>
            <person name="Kang S.-H."/>
            <person name="Pandey R.P."/>
            <person name="Lee C.-M."/>
            <person name="Sim J.-S."/>
            <person name="Jeong J.-T."/>
            <person name="Choi B.-S."/>
            <person name="Jung M."/>
            <person name="Ginzburg D."/>
            <person name="Zhao K."/>
            <person name="Won S.Y."/>
            <person name="Oh T.-J."/>
            <person name="Yu Y."/>
            <person name="Kim N.-H."/>
            <person name="Lee O.R."/>
            <person name="Lee T.-H."/>
            <person name="Bashyal P."/>
            <person name="Kim T.-S."/>
            <person name="Lee W.-H."/>
            <person name="Kawkins C."/>
            <person name="Kim C.-K."/>
            <person name="Kim J.S."/>
            <person name="Ahn B.O."/>
            <person name="Rhee S.Y."/>
            <person name="Sohng J.K."/>
        </authorList>
    </citation>
    <scope>NUCLEOTIDE SEQUENCE</scope>
    <source>
        <tissue evidence="4">Leaf</tissue>
    </source>
</reference>
<dbReference type="Proteomes" id="UP000634136">
    <property type="component" value="Unassembled WGS sequence"/>
</dbReference>
<dbReference type="InterPro" id="IPR053151">
    <property type="entry name" value="RNase_H-like"/>
</dbReference>
<evidence type="ECO:0000259" key="2">
    <source>
        <dbReference type="Pfam" id="PF13456"/>
    </source>
</evidence>
<dbReference type="InterPro" id="IPR002156">
    <property type="entry name" value="RNaseH_domain"/>
</dbReference>
<comment type="caution">
    <text evidence="4">The sequence shown here is derived from an EMBL/GenBank/DDBJ whole genome shotgun (WGS) entry which is preliminary data.</text>
</comment>
<keyword evidence="5" id="KW-1185">Reference proteome</keyword>
<dbReference type="CDD" id="cd06222">
    <property type="entry name" value="RNase_H_like"/>
    <property type="match status" value="1"/>
</dbReference>
<protein>
    <submittedName>
        <fullName evidence="4">Retrotransposon protein, putative, unclassified</fullName>
    </submittedName>
</protein>
<dbReference type="PANTHER" id="PTHR47723">
    <property type="entry name" value="OS05G0353850 PROTEIN"/>
    <property type="match status" value="1"/>
</dbReference>
<accession>A0A834T5X9</accession>
<dbReference type="InterPro" id="IPR044730">
    <property type="entry name" value="RNase_H-like_dom_plant"/>
</dbReference>
<dbReference type="InterPro" id="IPR026960">
    <property type="entry name" value="RVT-Znf"/>
</dbReference>
<feature type="domain" description="RNase H type-1" evidence="2">
    <location>
        <begin position="403"/>
        <end position="467"/>
    </location>
</feature>
<proteinExistence type="predicted"/>
<evidence type="ECO:0000313" key="4">
    <source>
        <dbReference type="EMBL" id="KAF7814801.1"/>
    </source>
</evidence>
<feature type="compositionally biased region" description="Basic and acidic residues" evidence="1">
    <location>
        <begin position="46"/>
        <end position="61"/>
    </location>
</feature>